<evidence type="ECO:0000313" key="8">
    <source>
        <dbReference type="EMBL" id="CAF2817440.1"/>
    </source>
</evidence>
<dbReference type="GO" id="GO:0043025">
    <property type="term" value="C:neuronal cell body"/>
    <property type="evidence" value="ECO:0007669"/>
    <property type="project" value="TreeGrafter"/>
</dbReference>
<feature type="disulfide bond" evidence="6">
    <location>
        <begin position="382"/>
        <end position="400"/>
    </location>
</feature>
<dbReference type="EMBL" id="HG994591">
    <property type="protein sequence ID" value="CAF2817440.1"/>
    <property type="molecule type" value="Genomic_DNA"/>
</dbReference>
<dbReference type="InterPro" id="IPR043502">
    <property type="entry name" value="DNA/RNA_pol_sf"/>
</dbReference>
<evidence type="ECO:0000256" key="7">
    <source>
        <dbReference type="SAM" id="MobiDB-lite"/>
    </source>
</evidence>
<comment type="caution">
    <text evidence="6">Lacks conserved residue(s) required for the propagation of feature annotation.</text>
</comment>
<dbReference type="PANTHER" id="PTHR45080">
    <property type="entry name" value="CONTACTIN 5"/>
    <property type="match status" value="1"/>
</dbReference>
<feature type="disulfide bond" evidence="6">
    <location>
        <begin position="438"/>
        <end position="453"/>
    </location>
</feature>
<organism evidence="8 9">
    <name type="scientific">Lepeophtheirus salmonis</name>
    <name type="common">Salmon louse</name>
    <name type="synonym">Caligus salmonis</name>
    <dbReference type="NCBI Taxonomy" id="72036"/>
    <lineage>
        <taxon>Eukaryota</taxon>
        <taxon>Metazoa</taxon>
        <taxon>Ecdysozoa</taxon>
        <taxon>Arthropoda</taxon>
        <taxon>Crustacea</taxon>
        <taxon>Multicrustacea</taxon>
        <taxon>Hexanauplia</taxon>
        <taxon>Copepoda</taxon>
        <taxon>Siphonostomatoida</taxon>
        <taxon>Caligidae</taxon>
        <taxon>Lepeophtheirus</taxon>
    </lineage>
</organism>
<evidence type="ECO:0000256" key="3">
    <source>
        <dbReference type="ARBA" id="ARBA00023157"/>
    </source>
</evidence>
<name>A0A7R8H1W8_LEPSM</name>
<feature type="compositionally biased region" description="Basic and acidic residues" evidence="7">
    <location>
        <begin position="1409"/>
        <end position="1418"/>
    </location>
</feature>
<dbReference type="GO" id="GO:0007156">
    <property type="term" value="P:homophilic cell adhesion via plasma membrane adhesion molecules"/>
    <property type="evidence" value="ECO:0007669"/>
    <property type="project" value="TreeGrafter"/>
</dbReference>
<dbReference type="SMART" id="SM00409">
    <property type="entry name" value="IG"/>
    <property type="match status" value="7"/>
</dbReference>
<protein>
    <submittedName>
        <fullName evidence="8">(salmon louse) hypothetical protein</fullName>
    </submittedName>
</protein>
<dbReference type="FunFam" id="4.10.400.10:FF:000113">
    <property type="entry name" value="Low-density lipoprotein receptor-related protein 8"/>
    <property type="match status" value="1"/>
</dbReference>
<dbReference type="SUPFAM" id="SSF57184">
    <property type="entry name" value="Growth factor receptor domain"/>
    <property type="match status" value="1"/>
</dbReference>
<dbReference type="SMART" id="SM00281">
    <property type="entry name" value="LamB"/>
    <property type="match status" value="1"/>
</dbReference>
<dbReference type="Pfam" id="PF00057">
    <property type="entry name" value="Ldl_recept_a"/>
    <property type="match status" value="5"/>
</dbReference>
<feature type="disulfide bond" evidence="6">
    <location>
        <begin position="335"/>
        <end position="347"/>
    </location>
</feature>
<dbReference type="Pfam" id="PF00052">
    <property type="entry name" value="Laminin_B"/>
    <property type="match status" value="1"/>
</dbReference>
<feature type="disulfide bond" evidence="6">
    <location>
        <begin position="342"/>
        <end position="360"/>
    </location>
</feature>
<dbReference type="InterPro" id="IPR000034">
    <property type="entry name" value="Laminin_IV"/>
</dbReference>
<keyword evidence="9" id="KW-1185">Reference proteome</keyword>
<dbReference type="CDD" id="cd00099">
    <property type="entry name" value="IgV"/>
    <property type="match status" value="1"/>
</dbReference>
<keyword evidence="1" id="KW-0732">Signal</keyword>
<feature type="disulfide bond" evidence="6">
    <location>
        <begin position="83"/>
        <end position="98"/>
    </location>
</feature>
<dbReference type="SUPFAM" id="SSF48726">
    <property type="entry name" value="Immunoglobulin"/>
    <property type="match status" value="7"/>
</dbReference>
<dbReference type="Pfam" id="PF13927">
    <property type="entry name" value="Ig_3"/>
    <property type="match status" value="3"/>
</dbReference>
<dbReference type="PROSITE" id="PS51115">
    <property type="entry name" value="LAMININ_IVA"/>
    <property type="match status" value="1"/>
</dbReference>
<dbReference type="InterPro" id="IPR003598">
    <property type="entry name" value="Ig_sub2"/>
</dbReference>
<dbReference type="SUPFAM" id="SSF57424">
    <property type="entry name" value="LDL receptor-like module"/>
    <property type="match status" value="5"/>
</dbReference>
<feature type="disulfide bond" evidence="6">
    <location>
        <begin position="394"/>
        <end position="409"/>
    </location>
</feature>
<dbReference type="SMART" id="SM00192">
    <property type="entry name" value="LDLa"/>
    <property type="match status" value="6"/>
</dbReference>
<dbReference type="InterPro" id="IPR002172">
    <property type="entry name" value="LDrepeatLR_classA_rpt"/>
</dbReference>
<feature type="region of interest" description="Disordered" evidence="7">
    <location>
        <begin position="1385"/>
        <end position="1404"/>
    </location>
</feature>
<dbReference type="InterPro" id="IPR013098">
    <property type="entry name" value="Ig_I-set"/>
</dbReference>
<sequence>MEVKLAGFRVTSQGFQAYPEKIKAIPQFPTPKSISDLRSFLGLVELLAGFSETVSAKYNIPKCNEVEEFQCSSGDCVKLSGRCDEIPDCLDESDETFCNKNNDYEIKCENGCHDDICSNQNNECNRYESQKPHGNLGCRADTQITCPKSLIKICHVQKCDGEENCPKLFGESISWDEKNCEEYDKEDYIPGVENSRCEYHQFMCLGNLNCVPLSKKCDGFIDCEDESDERDCLSHDPHIKIRLYPTKQTVISGQEVVFQCRDEGRHRLPVVWNKLRDDGSFDRVSSNNGRLEIFETSIRHAGVYFCEVDMFTNVSSISATLNVIETQVQSQKFDCQRDEATCSNGQCIPKDNVCDGRRDCFDGSDESSCGGGGGCEPNEYRCDNKRCILKTWVCDSDDDCGDGSDENYCAVNPPGSPCKFKEWMCHSKEQCIPKSFHCDGEIDCQDTSDEIGCTPPKITQSPPPRLKINYHQSFIINCTAVGIPPPEIVWRLNWGHVPKKCKMTSTPNLLTNKAFGELNCPLVTLKDQGAYSCEAINSKGSCFAGSKDCGIPGQDVIIIVEDSNKLNFGEVITSCQPGTFHSNIDSVKECIRCYCSGITNACSRNNFFKSIIDLSKMDFSTFEIRMPSGPVELFPSKKRWYYVQNGFRIDEFDRGGNSYIFVDLSNMIKGSQVKSYGGFLSFNVRYDYDYDGPFFDEDVILQGNNITLYHRVKKNLYPSTNNSIKVPFLPQYWSKNKYFNNLNNPSTREDFMLALSNIQHLMIKGHFGGGSNFIENIKLDTAERRDAGFGIVTTIEKCDCPYGYSGLSCEECVPGFTKTKEAICVPLRDATKPVEQPYDCHQGYYYDKGSCTPCNCPLDNYGQPLNCYVDFDENVNCDCVNGSEGRLCEICSLGYVKRGEHCIPEIDPKNKLRNNEDSEIEGHIPLTALIQNPKSISKQLGQSAKFKCSIVLNDQFLSNKWNITWTKEDIFSNSLLSDVSRYSVDSDGYLKISKLIPSDSGSYICSVSNGLFTFTDTARLFVQNIIKSPDSSFTENNLPPEVYIQPSYVEVVEGESAEFLCTVSNGGEPMWTKDSYESIEEHSGTYECLVRNPYTGTVVERSEAIVNVLSPSMYPTNNDITVNIYPDRQIVEEGSKLAIQCNINGIDSPLVEWSKADGTNLLANSRFILSNTYLTISDIQLDDRGVYICTLIPDGYRASMIIETIVKTGSVLFQCRLVKGIPTPVIEWKRVDGYPLPVTAEMLQGGVIRFNNVNGNEEGQYKCIASNKVGIVEEIVTLTIQEGPTIVFKPRGSIQKKKGEQFSLVCDADGDPTPTISLRKIGSDQNTLQLREIIQGLRNSPGSIRYDIESVSEEDEGSYICKATNTAGEVEEIMQLIVLDVERESPNDNQYYPNLNTNNTDIRSKMDLEAPQFDDRRPKITSSNLKDNIKTPPFVKLNS</sequence>
<dbReference type="Gene3D" id="2.60.40.10">
    <property type="entry name" value="Immunoglobulins"/>
    <property type="match status" value="6"/>
</dbReference>
<proteinExistence type="predicted"/>
<dbReference type="GO" id="GO:0050808">
    <property type="term" value="P:synapse organization"/>
    <property type="evidence" value="ECO:0007669"/>
    <property type="project" value="TreeGrafter"/>
</dbReference>
<dbReference type="InterPro" id="IPR002049">
    <property type="entry name" value="LE_dom"/>
</dbReference>
<dbReference type="GO" id="GO:0008046">
    <property type="term" value="F:axon guidance receptor activity"/>
    <property type="evidence" value="ECO:0007669"/>
    <property type="project" value="TreeGrafter"/>
</dbReference>
<dbReference type="InterPro" id="IPR009030">
    <property type="entry name" value="Growth_fac_rcpt_cys_sf"/>
</dbReference>
<dbReference type="CDD" id="cd00112">
    <property type="entry name" value="LDLa"/>
    <property type="match status" value="4"/>
</dbReference>
<reference evidence="8" key="1">
    <citation type="submission" date="2021-02" db="EMBL/GenBank/DDBJ databases">
        <authorList>
            <person name="Bekaert M."/>
        </authorList>
    </citation>
    <scope>NUCLEOTIDE SEQUENCE</scope>
    <source>
        <strain evidence="8">IoA-00</strain>
    </source>
</reference>
<dbReference type="InterPro" id="IPR007110">
    <property type="entry name" value="Ig-like_dom"/>
</dbReference>
<keyword evidence="4" id="KW-0325">Glycoprotein</keyword>
<keyword evidence="5" id="KW-0393">Immunoglobulin domain</keyword>
<evidence type="ECO:0000256" key="1">
    <source>
        <dbReference type="ARBA" id="ARBA00022729"/>
    </source>
</evidence>
<evidence type="ECO:0000256" key="6">
    <source>
        <dbReference type="PROSITE-ProRule" id="PRU00124"/>
    </source>
</evidence>
<dbReference type="Pfam" id="PF07679">
    <property type="entry name" value="I-set"/>
    <property type="match status" value="2"/>
</dbReference>
<dbReference type="PROSITE" id="PS01209">
    <property type="entry name" value="LDLRA_1"/>
    <property type="match status" value="5"/>
</dbReference>
<dbReference type="GO" id="GO:0071897">
    <property type="term" value="P:DNA biosynthetic process"/>
    <property type="evidence" value="ECO:0007669"/>
    <property type="project" value="UniProtKB-ARBA"/>
</dbReference>
<dbReference type="InterPro" id="IPR036179">
    <property type="entry name" value="Ig-like_dom_sf"/>
</dbReference>
<feature type="disulfide bond" evidence="6">
    <location>
        <begin position="354"/>
        <end position="369"/>
    </location>
</feature>
<dbReference type="GO" id="GO:0030424">
    <property type="term" value="C:axon"/>
    <property type="evidence" value="ECO:0007669"/>
    <property type="project" value="TreeGrafter"/>
</dbReference>
<feature type="disulfide bond" evidence="6">
    <location>
        <begin position="375"/>
        <end position="387"/>
    </location>
</feature>
<dbReference type="SUPFAM" id="SSF56672">
    <property type="entry name" value="DNA/RNA polymerases"/>
    <property type="match status" value="1"/>
</dbReference>
<dbReference type="InterPro" id="IPR036055">
    <property type="entry name" value="LDL_receptor-like_sf"/>
</dbReference>
<feature type="disulfide bond" evidence="6">
    <location>
        <begin position="217"/>
        <end position="232"/>
    </location>
</feature>
<dbReference type="InterPro" id="IPR023415">
    <property type="entry name" value="LDLR_class-A_CS"/>
</dbReference>
<dbReference type="OrthoDB" id="6367927at2759"/>
<accession>A0A7R8H1W8</accession>
<feature type="region of interest" description="Disordered" evidence="7">
    <location>
        <begin position="1409"/>
        <end position="1439"/>
    </location>
</feature>
<gene>
    <name evidence="8" type="ORF">LSAA_3506</name>
</gene>
<evidence type="ECO:0000256" key="2">
    <source>
        <dbReference type="ARBA" id="ARBA00022737"/>
    </source>
</evidence>
<dbReference type="InterPro" id="IPR050958">
    <property type="entry name" value="Cell_Adh-Cytoskel_Orgn"/>
</dbReference>
<dbReference type="PROSITE" id="PS50068">
    <property type="entry name" value="LDLRA_2"/>
    <property type="match status" value="5"/>
</dbReference>
<dbReference type="GO" id="GO:0005886">
    <property type="term" value="C:plasma membrane"/>
    <property type="evidence" value="ECO:0007669"/>
    <property type="project" value="TreeGrafter"/>
</dbReference>
<dbReference type="PANTHER" id="PTHR45080:SF8">
    <property type="entry name" value="IG-LIKE DOMAIN-CONTAINING PROTEIN"/>
    <property type="match status" value="1"/>
</dbReference>
<dbReference type="PROSITE" id="PS50835">
    <property type="entry name" value="IG_LIKE"/>
    <property type="match status" value="7"/>
</dbReference>
<feature type="compositionally biased region" description="Polar residues" evidence="7">
    <location>
        <begin position="1387"/>
        <end position="1401"/>
    </location>
</feature>
<evidence type="ECO:0000313" key="9">
    <source>
        <dbReference type="Proteomes" id="UP000675881"/>
    </source>
</evidence>
<dbReference type="Gene3D" id="4.10.400.10">
    <property type="entry name" value="Low-density Lipoprotein Receptor"/>
    <property type="match status" value="5"/>
</dbReference>
<dbReference type="Proteomes" id="UP000675881">
    <property type="component" value="Chromosome 12"/>
</dbReference>
<evidence type="ECO:0000256" key="4">
    <source>
        <dbReference type="ARBA" id="ARBA00023180"/>
    </source>
</evidence>
<dbReference type="SMART" id="SM00408">
    <property type="entry name" value="IGc2"/>
    <property type="match status" value="7"/>
</dbReference>
<keyword evidence="2" id="KW-0677">Repeat</keyword>
<keyword evidence="3 6" id="KW-1015">Disulfide bond</keyword>
<dbReference type="InterPro" id="IPR013783">
    <property type="entry name" value="Ig-like_fold"/>
</dbReference>
<evidence type="ECO:0000256" key="5">
    <source>
        <dbReference type="ARBA" id="ARBA00023319"/>
    </source>
</evidence>
<dbReference type="PROSITE" id="PS01248">
    <property type="entry name" value="EGF_LAM_1"/>
    <property type="match status" value="1"/>
</dbReference>
<dbReference type="InterPro" id="IPR003599">
    <property type="entry name" value="Ig_sub"/>
</dbReference>
<feature type="disulfide bond" evidence="6">
    <location>
        <begin position="71"/>
        <end position="89"/>
    </location>
</feature>
<dbReference type="PRINTS" id="PR00261">
    <property type="entry name" value="LDLRECEPTOR"/>
</dbReference>